<evidence type="ECO:0000256" key="2">
    <source>
        <dbReference type="ARBA" id="ARBA00022692"/>
    </source>
</evidence>
<organism evidence="6 8">
    <name type="scientific">Aquamicrobium defluvii</name>
    <dbReference type="NCBI Taxonomy" id="69279"/>
    <lineage>
        <taxon>Bacteria</taxon>
        <taxon>Pseudomonadati</taxon>
        <taxon>Pseudomonadota</taxon>
        <taxon>Alphaproteobacteria</taxon>
        <taxon>Hyphomicrobiales</taxon>
        <taxon>Phyllobacteriaceae</taxon>
        <taxon>Aquamicrobium</taxon>
    </lineage>
</organism>
<dbReference type="AlphaFoldDB" id="A0A011V6G4"/>
<evidence type="ECO:0000313" key="9">
    <source>
        <dbReference type="Proteomes" id="UP000294958"/>
    </source>
</evidence>
<reference evidence="7 9" key="2">
    <citation type="submission" date="2019-03" db="EMBL/GenBank/DDBJ databases">
        <title>Genomic Encyclopedia of Type Strains, Phase IV (KMG-IV): sequencing the most valuable type-strain genomes for metagenomic binning, comparative biology and taxonomic classification.</title>
        <authorList>
            <person name="Goeker M."/>
        </authorList>
    </citation>
    <scope>NUCLEOTIDE SEQUENCE [LARGE SCALE GENOMIC DNA]</scope>
    <source>
        <strain evidence="7 9">DSM 11603</strain>
    </source>
</reference>
<dbReference type="PATRIC" id="fig|69279.3.peg.3167"/>
<dbReference type="Proteomes" id="UP000294958">
    <property type="component" value="Unassembled WGS sequence"/>
</dbReference>
<dbReference type="HOGENOM" id="CLU_129387_1_0_5"/>
<evidence type="ECO:0000256" key="5">
    <source>
        <dbReference type="SAM" id="Phobius"/>
    </source>
</evidence>
<evidence type="ECO:0000256" key="3">
    <source>
        <dbReference type="ARBA" id="ARBA00022989"/>
    </source>
</evidence>
<evidence type="ECO:0000313" key="8">
    <source>
        <dbReference type="Proteomes" id="UP000019849"/>
    </source>
</evidence>
<feature type="transmembrane region" description="Helical" evidence="5">
    <location>
        <begin position="6"/>
        <end position="26"/>
    </location>
</feature>
<dbReference type="InterPro" id="IPR023352">
    <property type="entry name" value="MAPEG-like_dom_sf"/>
</dbReference>
<evidence type="ECO:0000313" key="7">
    <source>
        <dbReference type="EMBL" id="TDR35609.1"/>
    </source>
</evidence>
<evidence type="ECO:0000313" key="6">
    <source>
        <dbReference type="EMBL" id="EXL04050.1"/>
    </source>
</evidence>
<protein>
    <submittedName>
        <fullName evidence="6">Membrane protein</fullName>
    </submittedName>
</protein>
<dbReference type="SUPFAM" id="SSF161084">
    <property type="entry name" value="MAPEG domain-like"/>
    <property type="match status" value="1"/>
</dbReference>
<dbReference type="Proteomes" id="UP000019849">
    <property type="component" value="Unassembled WGS sequence"/>
</dbReference>
<keyword evidence="2 5" id="KW-0812">Transmembrane</keyword>
<proteinExistence type="predicted"/>
<dbReference type="OrthoDB" id="5516290at2"/>
<accession>A0A011V6G4</accession>
<dbReference type="Gene3D" id="1.20.120.550">
    <property type="entry name" value="Membrane associated eicosanoid/glutathione metabolism-like domain"/>
    <property type="match status" value="1"/>
</dbReference>
<gene>
    <name evidence="6" type="ORF">BG36_10375</name>
    <name evidence="7" type="ORF">DES43_10832</name>
</gene>
<dbReference type="EMBL" id="JENY01000022">
    <property type="protein sequence ID" value="EXL04050.1"/>
    <property type="molecule type" value="Genomic_DNA"/>
</dbReference>
<dbReference type="InterPro" id="IPR001129">
    <property type="entry name" value="Membr-assoc_MAPEG"/>
</dbReference>
<name>A0A011V6G4_9HYPH</name>
<comment type="subcellular location">
    <subcellularLocation>
        <location evidence="1">Membrane</location>
    </subcellularLocation>
</comment>
<keyword evidence="4 5" id="KW-0472">Membrane</keyword>
<comment type="caution">
    <text evidence="6">The sequence shown here is derived from an EMBL/GenBank/DDBJ whole genome shotgun (WGS) entry which is preliminary data.</text>
</comment>
<dbReference type="RefSeq" id="WP_035028619.1">
    <property type="nucleotide sequence ID" value="NZ_KK073894.1"/>
</dbReference>
<dbReference type="STRING" id="69279.BG36_10375"/>
<keyword evidence="9" id="KW-1185">Reference proteome</keyword>
<reference evidence="6 8" key="1">
    <citation type="submission" date="2014-02" db="EMBL/GenBank/DDBJ databases">
        <title>Aquamicrobium defluvii Genome sequencing.</title>
        <authorList>
            <person name="Wang X."/>
        </authorList>
    </citation>
    <scope>NUCLEOTIDE SEQUENCE [LARGE SCALE GENOMIC DNA]</scope>
    <source>
        <strain evidence="6 8">W13Z1</strain>
    </source>
</reference>
<dbReference type="eggNOG" id="COG5331">
    <property type="taxonomic scope" value="Bacteria"/>
</dbReference>
<feature type="transmembrane region" description="Helical" evidence="5">
    <location>
        <begin position="115"/>
        <end position="134"/>
    </location>
</feature>
<feature type="transmembrane region" description="Helical" evidence="5">
    <location>
        <begin position="69"/>
        <end position="95"/>
    </location>
</feature>
<sequence length="140" mass="15743">MNPTAILWPMVAHFVLVMALYALLGLRRRQAMVSGKVRPDQWKLRSNGEPEISAAVSNNVMNQFELPTLFHAVCLALCVTAGVSWVSVVLAWLFVVLRYVHAFEHVTRNRPPFRGMIFGSGFLVLVLLWVWFALHLAGLA</sequence>
<keyword evidence="3 5" id="KW-1133">Transmembrane helix</keyword>
<dbReference type="Pfam" id="PF01124">
    <property type="entry name" value="MAPEG"/>
    <property type="match status" value="1"/>
</dbReference>
<dbReference type="EMBL" id="SNZF01000008">
    <property type="protein sequence ID" value="TDR35609.1"/>
    <property type="molecule type" value="Genomic_DNA"/>
</dbReference>
<evidence type="ECO:0000256" key="1">
    <source>
        <dbReference type="ARBA" id="ARBA00004370"/>
    </source>
</evidence>
<dbReference type="GO" id="GO:0016020">
    <property type="term" value="C:membrane"/>
    <property type="evidence" value="ECO:0007669"/>
    <property type="project" value="UniProtKB-SubCell"/>
</dbReference>
<evidence type="ECO:0000256" key="4">
    <source>
        <dbReference type="ARBA" id="ARBA00023136"/>
    </source>
</evidence>